<evidence type="ECO:0000256" key="1">
    <source>
        <dbReference type="SAM" id="MobiDB-lite"/>
    </source>
</evidence>
<proteinExistence type="predicted"/>
<dbReference type="EMBL" id="LN719384">
    <property type="protein sequence ID" value="CEP07627.1"/>
    <property type="molecule type" value="Genomic_DNA"/>
</dbReference>
<organism evidence="2 3">
    <name type="scientific">Parasitella parasitica</name>
    <dbReference type="NCBI Taxonomy" id="35722"/>
    <lineage>
        <taxon>Eukaryota</taxon>
        <taxon>Fungi</taxon>
        <taxon>Fungi incertae sedis</taxon>
        <taxon>Mucoromycota</taxon>
        <taxon>Mucoromycotina</taxon>
        <taxon>Mucoromycetes</taxon>
        <taxon>Mucorales</taxon>
        <taxon>Mucorineae</taxon>
        <taxon>Mucoraceae</taxon>
        <taxon>Parasitella</taxon>
    </lineage>
</organism>
<name>A0A0B7MRE5_9FUNG</name>
<gene>
    <name evidence="2" type="primary">PARPA_00927.1 scaffold 1285</name>
</gene>
<sequence length="251" mass="28425">MGTRPHYDWSPSEALTEVMNLDALLHTSPMLSDSEQYKTPAIIPKAERLMNKGQRYAGNNLNKHLQYLLSAVFCPLDILSHELVFSESNNPNLERYCTMLSDVRKLLLYTCAAMTQFCKNIALRAVKPSFSEKSDSEATYTTLPLDKFQNKLIQHTAARKATREANVNRGQRRRFQPGNNNNSASTTSNGFTQSFFWPDPPSQQGGFPNNTYNSNNDVSFNNNANTNYSNNTNFCQVNNNNHKKSNNSFCK</sequence>
<keyword evidence="3" id="KW-1185">Reference proteome</keyword>
<evidence type="ECO:0000313" key="3">
    <source>
        <dbReference type="Proteomes" id="UP000054107"/>
    </source>
</evidence>
<dbReference type="OrthoDB" id="2286148at2759"/>
<feature type="compositionally biased region" description="Low complexity" evidence="1">
    <location>
        <begin position="179"/>
        <end position="189"/>
    </location>
</feature>
<dbReference type="AlphaFoldDB" id="A0A0B7MRE5"/>
<feature type="region of interest" description="Disordered" evidence="1">
    <location>
        <begin position="156"/>
        <end position="217"/>
    </location>
</feature>
<accession>A0A0B7MRE5</accession>
<protein>
    <submittedName>
        <fullName evidence="2">Uncharacterized protein</fullName>
    </submittedName>
</protein>
<evidence type="ECO:0000313" key="2">
    <source>
        <dbReference type="EMBL" id="CEP07627.1"/>
    </source>
</evidence>
<reference evidence="2 3" key="1">
    <citation type="submission" date="2014-09" db="EMBL/GenBank/DDBJ databases">
        <authorList>
            <person name="Ellenberger Sabrina"/>
        </authorList>
    </citation>
    <scope>NUCLEOTIDE SEQUENCE [LARGE SCALE GENOMIC DNA]</scope>
    <source>
        <strain evidence="2 3">CBS 412.66</strain>
    </source>
</reference>
<dbReference type="Proteomes" id="UP000054107">
    <property type="component" value="Unassembled WGS sequence"/>
</dbReference>